<dbReference type="STRING" id="1454373.ACMU_04100"/>
<evidence type="ECO:0000256" key="6">
    <source>
        <dbReference type="SAM" id="Phobius"/>
    </source>
</evidence>
<dbReference type="OrthoDB" id="9810662at2"/>
<dbReference type="AlphaFoldDB" id="A0A037ZEY1"/>
<comment type="subcellular location">
    <subcellularLocation>
        <location evidence="1">Cell membrane</location>
        <topology evidence="1">Multi-pass membrane protein</topology>
    </subcellularLocation>
</comment>
<dbReference type="PANTHER" id="PTHR35007:SF2">
    <property type="entry name" value="PILUS ASSEMBLE PROTEIN"/>
    <property type="match status" value="1"/>
</dbReference>
<keyword evidence="3 6" id="KW-0812">Transmembrane</keyword>
<dbReference type="Proteomes" id="UP000026249">
    <property type="component" value="Unassembled WGS sequence"/>
</dbReference>
<protein>
    <submittedName>
        <fullName evidence="8">Pilus assembly protein TadC</fullName>
    </submittedName>
</protein>
<dbReference type="Pfam" id="PF00482">
    <property type="entry name" value="T2SSF"/>
    <property type="match status" value="1"/>
</dbReference>
<dbReference type="GO" id="GO:0005886">
    <property type="term" value="C:plasma membrane"/>
    <property type="evidence" value="ECO:0007669"/>
    <property type="project" value="UniProtKB-SubCell"/>
</dbReference>
<evidence type="ECO:0000259" key="7">
    <source>
        <dbReference type="Pfam" id="PF00482"/>
    </source>
</evidence>
<name>A0A037ZEY1_9RHOB</name>
<evidence type="ECO:0000256" key="2">
    <source>
        <dbReference type="ARBA" id="ARBA00022475"/>
    </source>
</evidence>
<evidence type="ECO:0000256" key="1">
    <source>
        <dbReference type="ARBA" id="ARBA00004651"/>
    </source>
</evidence>
<feature type="transmembrane region" description="Helical" evidence="6">
    <location>
        <begin position="150"/>
        <end position="170"/>
    </location>
</feature>
<keyword evidence="9" id="KW-1185">Reference proteome</keyword>
<evidence type="ECO:0000256" key="5">
    <source>
        <dbReference type="ARBA" id="ARBA00023136"/>
    </source>
</evidence>
<reference evidence="8 9" key="1">
    <citation type="submission" date="2014-03" db="EMBL/GenBank/DDBJ databases">
        <title>Draft Genome Sequence of Actibacterium mucosum KCTC 23349, a Marine Alphaproteobacterium with Complex Ionic Requirements Isolated from Mediterranean Seawater at Malvarrosa Beach, Valencia, Spain.</title>
        <authorList>
            <person name="Arahal D.R."/>
            <person name="Shao Z."/>
            <person name="Lai Q."/>
            <person name="Pujalte M.J."/>
        </authorList>
    </citation>
    <scope>NUCLEOTIDE SEQUENCE [LARGE SCALE GENOMIC DNA]</scope>
    <source>
        <strain evidence="8 9">KCTC 23349</strain>
    </source>
</reference>
<feature type="domain" description="Type II secretion system protein GspF" evidence="7">
    <location>
        <begin position="189"/>
        <end position="317"/>
    </location>
</feature>
<dbReference type="PANTHER" id="PTHR35007">
    <property type="entry name" value="INTEGRAL MEMBRANE PROTEIN-RELATED"/>
    <property type="match status" value="1"/>
</dbReference>
<proteinExistence type="predicted"/>
<keyword evidence="5 6" id="KW-0472">Membrane</keyword>
<gene>
    <name evidence="8" type="ORF">ACMU_04100</name>
</gene>
<accession>A0A037ZEY1</accession>
<dbReference type="EMBL" id="JFKE01000011">
    <property type="protein sequence ID" value="KAJ54086.1"/>
    <property type="molecule type" value="Genomic_DNA"/>
</dbReference>
<dbReference type="RefSeq" id="WP_035262532.1">
    <property type="nucleotide sequence ID" value="NZ_JFKE01000011.1"/>
</dbReference>
<evidence type="ECO:0000313" key="8">
    <source>
        <dbReference type="EMBL" id="KAJ54086.1"/>
    </source>
</evidence>
<dbReference type="InterPro" id="IPR018076">
    <property type="entry name" value="T2SS_GspF_dom"/>
</dbReference>
<keyword evidence="2" id="KW-1003">Cell membrane</keyword>
<evidence type="ECO:0000313" key="9">
    <source>
        <dbReference type="Proteomes" id="UP000026249"/>
    </source>
</evidence>
<sequence length="333" mass="36749">MEFLQPINEYLTQNFGELGPLYAVGLLGVLCIVITLPMFLRKQVDPLDRLKGAQAPRQPVEPIAEIPQAKLRHGNKSTEKLDKFANFLEPQDEEELSAARLKLLRAGYRSKSAVRAFHFAQLVLGLGFLFLGVMYAVVTSATSEEISTQQLMLSVLVPGGVGYFLPKYWVTRRVQSRQEEIINGFPDSLDMLLVCVEAGQSLDQAIIRVSKEIRAGYPALAEEFEIVSHEIKAGKDKTSVLKDMGERCGVADVSSFVTVLIQSTSFGTSIADALRVYAAEMRDKRVMRAEEAANKLPTKLTLGTMMFTVPPLLIILIGPSCYGIYQMLNSAAV</sequence>
<keyword evidence="4 6" id="KW-1133">Transmembrane helix</keyword>
<feature type="transmembrane region" description="Helical" evidence="6">
    <location>
        <begin position="305"/>
        <end position="325"/>
    </location>
</feature>
<feature type="transmembrane region" description="Helical" evidence="6">
    <location>
        <begin position="20"/>
        <end position="40"/>
    </location>
</feature>
<organism evidence="8 9">
    <name type="scientific">Actibacterium mucosum KCTC 23349</name>
    <dbReference type="NCBI Taxonomy" id="1454373"/>
    <lineage>
        <taxon>Bacteria</taxon>
        <taxon>Pseudomonadati</taxon>
        <taxon>Pseudomonadota</taxon>
        <taxon>Alphaproteobacteria</taxon>
        <taxon>Rhodobacterales</taxon>
        <taxon>Roseobacteraceae</taxon>
        <taxon>Actibacterium</taxon>
    </lineage>
</organism>
<evidence type="ECO:0000256" key="4">
    <source>
        <dbReference type="ARBA" id="ARBA00022989"/>
    </source>
</evidence>
<comment type="caution">
    <text evidence="8">The sequence shown here is derived from an EMBL/GenBank/DDBJ whole genome shotgun (WGS) entry which is preliminary data.</text>
</comment>
<evidence type="ECO:0000256" key="3">
    <source>
        <dbReference type="ARBA" id="ARBA00022692"/>
    </source>
</evidence>
<feature type="transmembrane region" description="Helical" evidence="6">
    <location>
        <begin position="119"/>
        <end position="138"/>
    </location>
</feature>